<evidence type="ECO:0000256" key="4">
    <source>
        <dbReference type="ARBA" id="ARBA00022741"/>
    </source>
</evidence>
<keyword evidence="6 8" id="KW-0067">ATP-binding</keyword>
<evidence type="ECO:0000256" key="9">
    <source>
        <dbReference type="SAM" id="MobiDB-lite"/>
    </source>
</evidence>
<evidence type="ECO:0000256" key="1">
    <source>
        <dbReference type="ARBA" id="ARBA00004672"/>
    </source>
</evidence>
<sequence>MRNESGCDNRPVSSIEPVYAETLGLPLVHAGRTHELYEAPGRDAHLMVAIDRLPLGGHILTPEIPDKGIILSQMSLWWFDRLGVDNHVISTDVPDAVAGRAVIVEKLTMFPVVCVACGYLTGQGWMEYQQTGHVCGVPLPEGLREGSRLDTPIFTPVIKAGRGEDDEYVDFSAISELVGPDIAHRLRDLTLDLYRRAEGIARERGVIIADAEFEFGQRSDGTIVLAGEALTPDSSRFWDAETWPQNLVPWGVEYVRDWLVNDSGWDQAGDMAVPELPVEVVTVTRQRYCAAYTRLTGRLCDGDPAQPEKPKDPDIAQVEAPRPDDLRGGIVRALRQQAAVETELREAYDREERLLREIEQHDDELSQYVWQLQTSLAERDRQLTDLRRRYDNLASSKMGRIQRAWWNLRSRTRGAKPGKE</sequence>
<dbReference type="SUPFAM" id="SSF56104">
    <property type="entry name" value="SAICAR synthase-like"/>
    <property type="match status" value="1"/>
</dbReference>
<comment type="caution">
    <text evidence="11">The sequence shown here is derived from an EMBL/GenBank/DDBJ whole genome shotgun (WGS) entry which is preliminary data.</text>
</comment>
<dbReference type="EC" id="6.3.2.6" evidence="8"/>
<dbReference type="GO" id="GO:0005524">
    <property type="term" value="F:ATP binding"/>
    <property type="evidence" value="ECO:0007669"/>
    <property type="project" value="UniProtKB-KW"/>
</dbReference>
<keyword evidence="12" id="KW-1185">Reference proteome</keyword>
<dbReference type="CDD" id="cd01414">
    <property type="entry name" value="SAICAR_synt_Sc"/>
    <property type="match status" value="1"/>
</dbReference>
<evidence type="ECO:0000256" key="5">
    <source>
        <dbReference type="ARBA" id="ARBA00022755"/>
    </source>
</evidence>
<evidence type="ECO:0000313" key="11">
    <source>
        <dbReference type="EMBL" id="TQL58293.1"/>
    </source>
</evidence>
<evidence type="ECO:0000256" key="8">
    <source>
        <dbReference type="HAMAP-Rule" id="MF_00137"/>
    </source>
</evidence>
<dbReference type="Proteomes" id="UP000316196">
    <property type="component" value="Unassembled WGS sequence"/>
</dbReference>
<dbReference type="GO" id="GO:0006189">
    <property type="term" value="P:'de novo' IMP biosynthetic process"/>
    <property type="evidence" value="ECO:0007669"/>
    <property type="project" value="UniProtKB-UniRule"/>
</dbReference>
<protein>
    <recommendedName>
        <fullName evidence="8">Phosphoribosylaminoimidazole-succinocarboxamide synthase</fullName>
        <ecNumber evidence="8">6.3.2.6</ecNumber>
    </recommendedName>
    <alternativeName>
        <fullName evidence="8">SAICAR synthetase</fullName>
    </alternativeName>
</protein>
<keyword evidence="4 8" id="KW-0547">Nucleotide-binding</keyword>
<keyword evidence="3 8" id="KW-0436">Ligase</keyword>
<keyword evidence="5 8" id="KW-0658">Purine biosynthesis</keyword>
<evidence type="ECO:0000256" key="7">
    <source>
        <dbReference type="ARBA" id="ARBA00048475"/>
    </source>
</evidence>
<evidence type="ECO:0000259" key="10">
    <source>
        <dbReference type="Pfam" id="PF01259"/>
    </source>
</evidence>
<reference evidence="11 12" key="1">
    <citation type="submission" date="2019-06" db="EMBL/GenBank/DDBJ databases">
        <title>Sequencing the genomes of 1000 actinobacteria strains.</title>
        <authorList>
            <person name="Klenk H.-P."/>
        </authorList>
    </citation>
    <scope>NUCLEOTIDE SEQUENCE [LARGE SCALE GENOMIC DNA]</scope>
    <source>
        <strain evidence="11 12">DSM 8251</strain>
    </source>
</reference>
<name>A0A542ZD57_9ACTN</name>
<evidence type="ECO:0000313" key="12">
    <source>
        <dbReference type="Proteomes" id="UP000316196"/>
    </source>
</evidence>
<dbReference type="EMBL" id="VFOR01000002">
    <property type="protein sequence ID" value="TQL58293.1"/>
    <property type="molecule type" value="Genomic_DNA"/>
</dbReference>
<organism evidence="11 12">
    <name type="scientific">Propioniferax innocua</name>
    <dbReference type="NCBI Taxonomy" id="1753"/>
    <lineage>
        <taxon>Bacteria</taxon>
        <taxon>Bacillati</taxon>
        <taxon>Actinomycetota</taxon>
        <taxon>Actinomycetes</taxon>
        <taxon>Propionibacteriales</taxon>
        <taxon>Propionibacteriaceae</taxon>
        <taxon>Propioniferax</taxon>
    </lineage>
</organism>
<dbReference type="UniPathway" id="UPA00074">
    <property type="reaction ID" value="UER00131"/>
</dbReference>
<evidence type="ECO:0000256" key="3">
    <source>
        <dbReference type="ARBA" id="ARBA00022598"/>
    </source>
</evidence>
<gene>
    <name evidence="8" type="primary">purC</name>
    <name evidence="11" type="ORF">FB460_2153</name>
</gene>
<dbReference type="AlphaFoldDB" id="A0A542ZD57"/>
<comment type="pathway">
    <text evidence="1 8">Purine metabolism; IMP biosynthesis via de novo pathway; 5-amino-1-(5-phospho-D-ribosyl)imidazole-4-carboxamide from 5-amino-1-(5-phospho-D-ribosyl)imidazole-4-carboxylate: step 1/2.</text>
</comment>
<feature type="domain" description="SAICAR synthetase/ADE2 N-terminal" evidence="10">
    <location>
        <begin position="28"/>
        <end position="267"/>
    </location>
</feature>
<comment type="catalytic activity">
    <reaction evidence="7 8">
        <text>5-amino-1-(5-phospho-D-ribosyl)imidazole-4-carboxylate + L-aspartate + ATP = (2S)-2-[5-amino-1-(5-phospho-beta-D-ribosyl)imidazole-4-carboxamido]succinate + ADP + phosphate + 2 H(+)</text>
        <dbReference type="Rhea" id="RHEA:22628"/>
        <dbReference type="ChEBI" id="CHEBI:15378"/>
        <dbReference type="ChEBI" id="CHEBI:29991"/>
        <dbReference type="ChEBI" id="CHEBI:30616"/>
        <dbReference type="ChEBI" id="CHEBI:43474"/>
        <dbReference type="ChEBI" id="CHEBI:58443"/>
        <dbReference type="ChEBI" id="CHEBI:77657"/>
        <dbReference type="ChEBI" id="CHEBI:456216"/>
        <dbReference type="EC" id="6.3.2.6"/>
    </reaction>
</comment>
<dbReference type="NCBIfam" id="NF010568">
    <property type="entry name" value="PRK13961.1"/>
    <property type="match status" value="1"/>
</dbReference>
<dbReference type="GO" id="GO:0005737">
    <property type="term" value="C:cytoplasm"/>
    <property type="evidence" value="ECO:0007669"/>
    <property type="project" value="TreeGrafter"/>
</dbReference>
<evidence type="ECO:0000256" key="2">
    <source>
        <dbReference type="ARBA" id="ARBA00010190"/>
    </source>
</evidence>
<dbReference type="InterPro" id="IPR028923">
    <property type="entry name" value="SAICAR_synt/ADE2_N"/>
</dbReference>
<dbReference type="PANTHER" id="PTHR43700">
    <property type="entry name" value="PHOSPHORIBOSYLAMINOIMIDAZOLE-SUCCINOCARBOXAMIDE SYNTHASE"/>
    <property type="match status" value="1"/>
</dbReference>
<dbReference type="HAMAP" id="MF_00137">
    <property type="entry name" value="SAICAR_synth"/>
    <property type="match status" value="1"/>
</dbReference>
<accession>A0A542ZD57</accession>
<evidence type="ECO:0000256" key="6">
    <source>
        <dbReference type="ARBA" id="ARBA00022840"/>
    </source>
</evidence>
<dbReference type="GO" id="GO:0004639">
    <property type="term" value="F:phosphoribosylaminoimidazolesuccinocarboxamide synthase activity"/>
    <property type="evidence" value="ECO:0007669"/>
    <property type="project" value="UniProtKB-UniRule"/>
</dbReference>
<feature type="region of interest" description="Disordered" evidence="9">
    <location>
        <begin position="301"/>
        <end position="322"/>
    </location>
</feature>
<comment type="similarity">
    <text evidence="2 8">Belongs to the SAICAR synthetase family.</text>
</comment>
<dbReference type="Gene3D" id="3.30.470.20">
    <property type="entry name" value="ATP-grasp fold, B domain"/>
    <property type="match status" value="1"/>
</dbReference>
<dbReference type="PANTHER" id="PTHR43700:SF1">
    <property type="entry name" value="PHOSPHORIBOSYLAMINOIMIDAZOLE-SUCCINOCARBOXAMIDE SYNTHASE"/>
    <property type="match status" value="1"/>
</dbReference>
<dbReference type="Pfam" id="PF01259">
    <property type="entry name" value="SAICAR_synt"/>
    <property type="match status" value="1"/>
</dbReference>
<dbReference type="Gene3D" id="3.30.200.20">
    <property type="entry name" value="Phosphorylase Kinase, domain 1"/>
    <property type="match status" value="1"/>
</dbReference>
<proteinExistence type="inferred from homology"/>